<dbReference type="InterPro" id="IPR050123">
    <property type="entry name" value="Prok_molybdopt-oxidoreductase"/>
</dbReference>
<evidence type="ECO:0000256" key="7">
    <source>
        <dbReference type="ARBA" id="ARBA00023004"/>
    </source>
</evidence>
<evidence type="ECO:0000256" key="1">
    <source>
        <dbReference type="ARBA" id="ARBA00001942"/>
    </source>
</evidence>
<dbReference type="Gene3D" id="2.40.40.20">
    <property type="match status" value="1"/>
</dbReference>
<evidence type="ECO:0000259" key="10">
    <source>
        <dbReference type="Pfam" id="PF01568"/>
    </source>
</evidence>
<dbReference type="GO" id="GO:0043546">
    <property type="term" value="F:molybdopterin cofactor binding"/>
    <property type="evidence" value="ECO:0007669"/>
    <property type="project" value="InterPro"/>
</dbReference>
<dbReference type="NCBIfam" id="TIGR01591">
    <property type="entry name" value="Fdh-alpha"/>
    <property type="match status" value="1"/>
</dbReference>
<dbReference type="AlphaFoldDB" id="X1KTN4"/>
<comment type="caution">
    <text evidence="11">The sequence shown here is derived from an EMBL/GenBank/DDBJ whole genome shotgun (WGS) entry which is preliminary data.</text>
</comment>
<dbReference type="GO" id="GO:0016020">
    <property type="term" value="C:membrane"/>
    <property type="evidence" value="ECO:0007669"/>
    <property type="project" value="TreeGrafter"/>
</dbReference>
<dbReference type="GO" id="GO:0003954">
    <property type="term" value="F:NADH dehydrogenase activity"/>
    <property type="evidence" value="ECO:0007669"/>
    <property type="project" value="TreeGrafter"/>
</dbReference>
<evidence type="ECO:0000256" key="2">
    <source>
        <dbReference type="ARBA" id="ARBA00001966"/>
    </source>
</evidence>
<keyword evidence="5" id="KW-0479">Metal-binding</keyword>
<dbReference type="GO" id="GO:0008863">
    <property type="term" value="F:formate dehydrogenase (NAD+) activity"/>
    <property type="evidence" value="ECO:0007669"/>
    <property type="project" value="InterPro"/>
</dbReference>
<dbReference type="EMBL" id="BARV01000109">
    <property type="protein sequence ID" value="GAH93504.1"/>
    <property type="molecule type" value="Genomic_DNA"/>
</dbReference>
<feature type="domain" description="Molybdopterin dinucleotide-binding" evidence="10">
    <location>
        <begin position="504"/>
        <end position="609"/>
    </location>
</feature>
<reference evidence="11" key="1">
    <citation type="journal article" date="2014" name="Front. Microbiol.">
        <title>High frequency of phylogenetically diverse reductive dehalogenase-homologous genes in deep subseafloor sedimentary metagenomes.</title>
        <authorList>
            <person name="Kawai M."/>
            <person name="Futagami T."/>
            <person name="Toyoda A."/>
            <person name="Takaki Y."/>
            <person name="Nishi S."/>
            <person name="Hori S."/>
            <person name="Arai W."/>
            <person name="Tsubouchi T."/>
            <person name="Morono Y."/>
            <person name="Uchiyama I."/>
            <person name="Ito T."/>
            <person name="Fujiyama A."/>
            <person name="Inagaki F."/>
            <person name="Takami H."/>
        </authorList>
    </citation>
    <scope>NUCLEOTIDE SEQUENCE</scope>
    <source>
        <strain evidence="11">Expedition CK06-06</strain>
    </source>
</reference>
<evidence type="ECO:0008006" key="12">
    <source>
        <dbReference type="Google" id="ProtNLM"/>
    </source>
</evidence>
<dbReference type="InterPro" id="IPR009010">
    <property type="entry name" value="Asp_de-COase-like_dom_sf"/>
</dbReference>
<sequence>MLGENRASPRCPQCTGGKHQRELGLVARKLKSYKVGEIGVIASAKCTNEENYVMQKFARAVLGTNNVDHCARLCHAPTVAGLVQSFGSGAMTNSINEVGNAACILAIGTNTTEDHPVIGLEVKRAVDKGAKLIVANPREIDLCRFASLWLRHNPGTDVALLMGMMRVIVDEGLLDAAFIEERCENLDAFKQALNDFDLDFVEPVCGVPRDKIAQAARMFATNSPATILYAMGITQHSHGTDNVMATANLVMLTGNVGKPSTGVNPLRGQNNVQGACDMGALPNVYPGYQAVASPAIREKFEIAWGCSLPSSPGLTLIEMLEAAYRKEIKALYLIGENPALSDPDVGHVRETLAKLEFLVVQDIFLSETAKFAHVVLPAVSFAEKDGTFTNTERRVQRVRKAIEPIGDSHPDWWIICQIAKRLEAGGFDYSHPFDIMEEIRYLTPSYGGISYQRLENGGLQWPCPTDDHPGTPILHVNTFVRGKGRFTPLKYVPPGESPDEDYPLILTTGRSLYHFHTGTMTRKVAGLNIIEPEGTVEISPEDASQLAIAQGDKVRVSSRRGEICVKAKITEASPPGVVFMTFHFVESPANILTNPKLDPISKIPELKVAAVRVEKL</sequence>
<dbReference type="PANTHER" id="PTHR43105">
    <property type="entry name" value="RESPIRATORY NITRATE REDUCTASE"/>
    <property type="match status" value="1"/>
</dbReference>
<evidence type="ECO:0000259" key="9">
    <source>
        <dbReference type="Pfam" id="PF00384"/>
    </source>
</evidence>
<dbReference type="FunFam" id="2.40.40.20:FF:000005">
    <property type="entry name" value="Periplasmic nitrate reductase"/>
    <property type="match status" value="1"/>
</dbReference>
<dbReference type="Gene3D" id="3.40.50.740">
    <property type="match status" value="1"/>
</dbReference>
<dbReference type="Pfam" id="PF00384">
    <property type="entry name" value="Molybdopterin"/>
    <property type="match status" value="1"/>
</dbReference>
<dbReference type="CDD" id="cd02790">
    <property type="entry name" value="MopB_CT_Formate-Dh_H"/>
    <property type="match status" value="1"/>
</dbReference>
<dbReference type="PANTHER" id="PTHR43105:SF14">
    <property type="entry name" value="FORMATE DEHYDROGENASE H"/>
    <property type="match status" value="1"/>
</dbReference>
<feature type="domain" description="Molybdopterin oxidoreductase" evidence="9">
    <location>
        <begin position="25"/>
        <end position="421"/>
    </location>
</feature>
<protein>
    <recommendedName>
        <fullName evidence="12">Formate dehydrogenase</fullName>
    </recommendedName>
</protein>
<dbReference type="GO" id="GO:0022904">
    <property type="term" value="P:respiratory electron transport chain"/>
    <property type="evidence" value="ECO:0007669"/>
    <property type="project" value="TreeGrafter"/>
</dbReference>
<dbReference type="SUPFAM" id="SSF53706">
    <property type="entry name" value="Formate dehydrogenase/DMSO reductase, domains 1-3"/>
    <property type="match status" value="1"/>
</dbReference>
<gene>
    <name evidence="11" type="ORF">S06H3_00578</name>
</gene>
<keyword evidence="8" id="KW-0411">Iron-sulfur</keyword>
<keyword evidence="6" id="KW-0560">Oxidoreductase</keyword>
<dbReference type="Pfam" id="PF01568">
    <property type="entry name" value="Molydop_binding"/>
    <property type="match status" value="1"/>
</dbReference>
<dbReference type="CDD" id="cd02753">
    <property type="entry name" value="MopB_Formate-Dh-H"/>
    <property type="match status" value="1"/>
</dbReference>
<dbReference type="SUPFAM" id="SSF50692">
    <property type="entry name" value="ADC-like"/>
    <property type="match status" value="1"/>
</dbReference>
<dbReference type="InterPro" id="IPR006478">
    <property type="entry name" value="Formate_DH_asu"/>
</dbReference>
<comment type="cofactor">
    <cofactor evidence="2">
        <name>[4Fe-4S] cluster</name>
        <dbReference type="ChEBI" id="CHEBI:49883"/>
    </cofactor>
</comment>
<dbReference type="Gene3D" id="3.40.228.10">
    <property type="entry name" value="Dimethylsulfoxide Reductase, domain 2"/>
    <property type="match status" value="1"/>
</dbReference>
<dbReference type="InterPro" id="IPR041925">
    <property type="entry name" value="CT_Formate-Dh_H"/>
</dbReference>
<evidence type="ECO:0000256" key="5">
    <source>
        <dbReference type="ARBA" id="ARBA00022723"/>
    </source>
</evidence>
<keyword evidence="3" id="KW-0004">4Fe-4S</keyword>
<dbReference type="GO" id="GO:0015942">
    <property type="term" value="P:formate metabolic process"/>
    <property type="evidence" value="ECO:0007669"/>
    <property type="project" value="InterPro"/>
</dbReference>
<evidence type="ECO:0000256" key="3">
    <source>
        <dbReference type="ARBA" id="ARBA00022485"/>
    </source>
</evidence>
<dbReference type="InterPro" id="IPR006656">
    <property type="entry name" value="Mopterin_OxRdtase"/>
</dbReference>
<comment type="cofactor">
    <cofactor evidence="1">
        <name>Mo-bis(molybdopterin guanine dinucleotide)</name>
        <dbReference type="ChEBI" id="CHEBI:60539"/>
    </cofactor>
</comment>
<dbReference type="FunFam" id="3.40.228.10:FF:000002">
    <property type="entry name" value="Formate dehydrogenase subunit alpha"/>
    <property type="match status" value="1"/>
</dbReference>
<evidence type="ECO:0000256" key="8">
    <source>
        <dbReference type="ARBA" id="ARBA00023014"/>
    </source>
</evidence>
<dbReference type="InterPro" id="IPR041924">
    <property type="entry name" value="Formate_Dh-H_N"/>
</dbReference>
<keyword evidence="4" id="KW-0500">Molybdenum</keyword>
<accession>X1KTN4</accession>
<organism evidence="11">
    <name type="scientific">marine sediment metagenome</name>
    <dbReference type="NCBI Taxonomy" id="412755"/>
    <lineage>
        <taxon>unclassified sequences</taxon>
        <taxon>metagenomes</taxon>
        <taxon>ecological metagenomes</taxon>
    </lineage>
</organism>
<dbReference type="InterPro" id="IPR006657">
    <property type="entry name" value="MoPterin_dinucl-bd_dom"/>
</dbReference>
<name>X1KTN4_9ZZZZ</name>
<evidence type="ECO:0000256" key="6">
    <source>
        <dbReference type="ARBA" id="ARBA00023002"/>
    </source>
</evidence>
<keyword evidence="7" id="KW-0408">Iron</keyword>
<dbReference type="GO" id="GO:0046872">
    <property type="term" value="F:metal ion binding"/>
    <property type="evidence" value="ECO:0007669"/>
    <property type="project" value="UniProtKB-KW"/>
</dbReference>
<dbReference type="GO" id="GO:0051539">
    <property type="term" value="F:4 iron, 4 sulfur cluster binding"/>
    <property type="evidence" value="ECO:0007669"/>
    <property type="project" value="UniProtKB-KW"/>
</dbReference>
<evidence type="ECO:0000313" key="11">
    <source>
        <dbReference type="EMBL" id="GAH93504.1"/>
    </source>
</evidence>
<proteinExistence type="predicted"/>
<evidence type="ECO:0000256" key="4">
    <source>
        <dbReference type="ARBA" id="ARBA00022505"/>
    </source>
</evidence>